<evidence type="ECO:0000313" key="1">
    <source>
        <dbReference type="EMBL" id="KAI9560134.1"/>
    </source>
</evidence>
<sequence length="71" mass="7992">MKLLWLVTNRSHLTQKKAADRAPGAKDNSLFFLFNLSLIGNYCLHLPKRVSTGRLTRPTRSQTCNGCRDGC</sequence>
<proteinExistence type="predicted"/>
<organism evidence="1 2">
    <name type="scientific">Daphnia sinensis</name>
    <dbReference type="NCBI Taxonomy" id="1820382"/>
    <lineage>
        <taxon>Eukaryota</taxon>
        <taxon>Metazoa</taxon>
        <taxon>Ecdysozoa</taxon>
        <taxon>Arthropoda</taxon>
        <taxon>Crustacea</taxon>
        <taxon>Branchiopoda</taxon>
        <taxon>Diplostraca</taxon>
        <taxon>Cladocera</taxon>
        <taxon>Anomopoda</taxon>
        <taxon>Daphniidae</taxon>
        <taxon>Daphnia</taxon>
        <taxon>Daphnia similis group</taxon>
    </lineage>
</organism>
<reference evidence="1 2" key="1">
    <citation type="submission" date="2022-05" db="EMBL/GenBank/DDBJ databases">
        <title>A multi-omics perspective on studying reproductive biology in Daphnia sinensis.</title>
        <authorList>
            <person name="Jia J."/>
        </authorList>
    </citation>
    <scope>NUCLEOTIDE SEQUENCE [LARGE SCALE GENOMIC DNA]</scope>
    <source>
        <strain evidence="1 2">WSL</strain>
    </source>
</reference>
<keyword evidence="2" id="KW-1185">Reference proteome</keyword>
<dbReference type="Proteomes" id="UP000820818">
    <property type="component" value="Linkage Group LG4"/>
</dbReference>
<dbReference type="AlphaFoldDB" id="A0AAD5KT35"/>
<gene>
    <name evidence="1" type="ORF">GHT06_014144</name>
</gene>
<evidence type="ECO:0000313" key="2">
    <source>
        <dbReference type="Proteomes" id="UP000820818"/>
    </source>
</evidence>
<dbReference type="EMBL" id="WJBH02000004">
    <property type="protein sequence ID" value="KAI9560134.1"/>
    <property type="molecule type" value="Genomic_DNA"/>
</dbReference>
<protein>
    <submittedName>
        <fullName evidence="1">Uncharacterized protein</fullName>
    </submittedName>
</protein>
<name>A0AAD5KT35_9CRUS</name>
<accession>A0AAD5KT35</accession>
<comment type="caution">
    <text evidence="1">The sequence shown here is derived from an EMBL/GenBank/DDBJ whole genome shotgun (WGS) entry which is preliminary data.</text>
</comment>